<accession>A0A4S8EVK3</accession>
<evidence type="ECO:0000256" key="1">
    <source>
        <dbReference type="ARBA" id="ARBA00009437"/>
    </source>
</evidence>
<dbReference type="PANTHER" id="PTHR30293:SF0">
    <property type="entry name" value="NITROGEN ASSIMILATION REGULATORY PROTEIN NAC"/>
    <property type="match status" value="1"/>
</dbReference>
<dbReference type="EMBL" id="STFG01000027">
    <property type="protein sequence ID" value="THT97583.1"/>
    <property type="molecule type" value="Genomic_DNA"/>
</dbReference>
<evidence type="ECO:0000256" key="2">
    <source>
        <dbReference type="ARBA" id="ARBA00023015"/>
    </source>
</evidence>
<dbReference type="InterPro" id="IPR036390">
    <property type="entry name" value="WH_DNA-bd_sf"/>
</dbReference>
<dbReference type="SUPFAM" id="SSF53850">
    <property type="entry name" value="Periplasmic binding protein-like II"/>
    <property type="match status" value="1"/>
</dbReference>
<name>A0A4S8EVK3_9BURK</name>
<comment type="similarity">
    <text evidence="1">Belongs to the LysR transcriptional regulatory family.</text>
</comment>
<dbReference type="Gene3D" id="3.40.190.290">
    <property type="match status" value="1"/>
</dbReference>
<evidence type="ECO:0000313" key="7">
    <source>
        <dbReference type="EMBL" id="THT97583.1"/>
    </source>
</evidence>
<dbReference type="Pfam" id="PF03466">
    <property type="entry name" value="LysR_substrate"/>
    <property type="match status" value="1"/>
</dbReference>
<dbReference type="PANTHER" id="PTHR30293">
    <property type="entry name" value="TRANSCRIPTIONAL REGULATORY PROTEIN NAC-RELATED"/>
    <property type="match status" value="1"/>
</dbReference>
<evidence type="ECO:0000259" key="6">
    <source>
        <dbReference type="PROSITE" id="PS50931"/>
    </source>
</evidence>
<proteinExistence type="inferred from homology"/>
<dbReference type="Gene3D" id="1.10.10.10">
    <property type="entry name" value="Winged helix-like DNA-binding domain superfamily/Winged helix DNA-binding domain"/>
    <property type="match status" value="1"/>
</dbReference>
<dbReference type="FunFam" id="1.10.10.10:FF:000001">
    <property type="entry name" value="LysR family transcriptional regulator"/>
    <property type="match status" value="1"/>
</dbReference>
<dbReference type="RefSeq" id="WP_136574722.1">
    <property type="nucleotide sequence ID" value="NZ_STFG01000027.1"/>
</dbReference>
<dbReference type="AlphaFoldDB" id="A0A4S8EVK3"/>
<evidence type="ECO:0000256" key="4">
    <source>
        <dbReference type="ARBA" id="ARBA00023159"/>
    </source>
</evidence>
<reference evidence="7 8" key="1">
    <citation type="journal article" date="2015" name="Antonie Van Leeuwenhoek">
        <title>Lampropedia puyangensis sp. nov., isolated from symptomatic bark of Populus ? euramericana canker and emended description of Lampropedia hyalina (Ehrenberg 1832) Lee et al. 2004.</title>
        <authorList>
            <person name="Li Y."/>
            <person name="Wang T."/>
            <person name="Piao C.G."/>
            <person name="Wang L.F."/>
            <person name="Tian G.Z."/>
            <person name="Zhu T.H."/>
            <person name="Guo M.W."/>
        </authorList>
    </citation>
    <scope>NUCLEOTIDE SEQUENCE [LARGE SCALE GENOMIC DNA]</scope>
    <source>
        <strain evidence="7 8">2-bin</strain>
    </source>
</reference>
<keyword evidence="2" id="KW-0805">Transcription regulation</keyword>
<keyword evidence="8" id="KW-1185">Reference proteome</keyword>
<gene>
    <name evidence="7" type="ORF">E9531_15715</name>
</gene>
<dbReference type="InterPro" id="IPR005119">
    <property type="entry name" value="LysR_subst-bd"/>
</dbReference>
<dbReference type="GO" id="GO:2000142">
    <property type="term" value="P:regulation of DNA-templated transcription initiation"/>
    <property type="evidence" value="ECO:0007669"/>
    <property type="project" value="TreeGrafter"/>
</dbReference>
<evidence type="ECO:0000256" key="5">
    <source>
        <dbReference type="ARBA" id="ARBA00023163"/>
    </source>
</evidence>
<evidence type="ECO:0000313" key="8">
    <source>
        <dbReference type="Proteomes" id="UP000308917"/>
    </source>
</evidence>
<dbReference type="PRINTS" id="PR00039">
    <property type="entry name" value="HTHLYSR"/>
</dbReference>
<protein>
    <submittedName>
        <fullName evidence="7">LysR family transcriptional regulator</fullName>
    </submittedName>
</protein>
<keyword evidence="3" id="KW-0238">DNA-binding</keyword>
<dbReference type="GO" id="GO:0003700">
    <property type="term" value="F:DNA-binding transcription factor activity"/>
    <property type="evidence" value="ECO:0007669"/>
    <property type="project" value="InterPro"/>
</dbReference>
<keyword evidence="5" id="KW-0804">Transcription</keyword>
<keyword evidence="4" id="KW-0010">Activator</keyword>
<dbReference type="InterPro" id="IPR000847">
    <property type="entry name" value="LysR_HTH_N"/>
</dbReference>
<dbReference type="Proteomes" id="UP000308917">
    <property type="component" value="Unassembled WGS sequence"/>
</dbReference>
<evidence type="ECO:0000256" key="3">
    <source>
        <dbReference type="ARBA" id="ARBA00023125"/>
    </source>
</evidence>
<dbReference type="InterPro" id="IPR036388">
    <property type="entry name" value="WH-like_DNA-bd_sf"/>
</dbReference>
<dbReference type="Pfam" id="PF00126">
    <property type="entry name" value="HTH_1"/>
    <property type="match status" value="1"/>
</dbReference>
<dbReference type="PROSITE" id="PS50931">
    <property type="entry name" value="HTH_LYSR"/>
    <property type="match status" value="1"/>
</dbReference>
<sequence>MNLKQLETFVVVAEQGSFSRAAEVLGTVQPALSRHVRSLEVELREHLFQRNGRGVELTEAGKRLLTHSRAIQRMVNDIHVDFGENRNEPAGHIVVGLPPSIARRITLPLIEYFSAHLPKARLEILEGFSSHMAEWLLSARVDVCLLYNPQPHPNLDIHPLLQERLCLVGRKGSLPKGPLAFVDLPRFPLIMPQHGQIFRSLMEAQATLQGIHLQPTWEVSSVPVILDLLRHGHGFAVLTESALASQRVDEADALEFRVISKPEIQCALCLAQRSHQRESPLQVHTKKVLQQILLQAPVGLQQ</sequence>
<dbReference type="GO" id="GO:0003677">
    <property type="term" value="F:DNA binding"/>
    <property type="evidence" value="ECO:0007669"/>
    <property type="project" value="UniProtKB-KW"/>
</dbReference>
<dbReference type="OrthoDB" id="8587114at2"/>
<organism evidence="7 8">
    <name type="scientific">Lampropedia puyangensis</name>
    <dbReference type="NCBI Taxonomy" id="1330072"/>
    <lineage>
        <taxon>Bacteria</taxon>
        <taxon>Pseudomonadati</taxon>
        <taxon>Pseudomonadota</taxon>
        <taxon>Betaproteobacteria</taxon>
        <taxon>Burkholderiales</taxon>
        <taxon>Comamonadaceae</taxon>
        <taxon>Lampropedia</taxon>
    </lineage>
</organism>
<feature type="domain" description="HTH lysR-type" evidence="6">
    <location>
        <begin position="1"/>
        <end position="58"/>
    </location>
</feature>
<dbReference type="SUPFAM" id="SSF46785">
    <property type="entry name" value="Winged helix' DNA-binding domain"/>
    <property type="match status" value="1"/>
</dbReference>
<comment type="caution">
    <text evidence="7">The sequence shown here is derived from an EMBL/GenBank/DDBJ whole genome shotgun (WGS) entry which is preliminary data.</text>
</comment>